<organism evidence="2 3">
    <name type="scientific">Fodinibius sediminis</name>
    <dbReference type="NCBI Taxonomy" id="1214077"/>
    <lineage>
        <taxon>Bacteria</taxon>
        <taxon>Pseudomonadati</taxon>
        <taxon>Balneolota</taxon>
        <taxon>Balneolia</taxon>
        <taxon>Balneolales</taxon>
        <taxon>Balneolaceae</taxon>
        <taxon>Fodinibius</taxon>
    </lineage>
</organism>
<dbReference type="EMBL" id="FXTH01000001">
    <property type="protein sequence ID" value="SMO38833.1"/>
    <property type="molecule type" value="Genomic_DNA"/>
</dbReference>
<evidence type="ECO:0000313" key="2">
    <source>
        <dbReference type="EMBL" id="SMO38833.1"/>
    </source>
</evidence>
<evidence type="ECO:0000256" key="1">
    <source>
        <dbReference type="SAM" id="Phobius"/>
    </source>
</evidence>
<reference evidence="2 3" key="1">
    <citation type="submission" date="2017-05" db="EMBL/GenBank/DDBJ databases">
        <authorList>
            <person name="Varghese N."/>
            <person name="Submissions S."/>
        </authorList>
    </citation>
    <scope>NUCLEOTIDE SEQUENCE [LARGE SCALE GENOMIC DNA]</scope>
    <source>
        <strain evidence="2 3">DSM 21194</strain>
    </source>
</reference>
<dbReference type="RefSeq" id="WP_142712861.1">
    <property type="nucleotide sequence ID" value="NZ_FXTH01000001.1"/>
</dbReference>
<accession>A0A521AVG2</accession>
<name>A0A521AVG2_9BACT</name>
<proteinExistence type="predicted"/>
<dbReference type="OrthoDB" id="9840280at2"/>
<protein>
    <submittedName>
        <fullName evidence="2">Uncharacterized protein</fullName>
    </submittedName>
</protein>
<evidence type="ECO:0000313" key="3">
    <source>
        <dbReference type="Proteomes" id="UP000317593"/>
    </source>
</evidence>
<keyword evidence="1" id="KW-0812">Transmembrane</keyword>
<sequence>MKQRLREQKKQNHEEFRQQMVQDVMEQLDEWKTTTNLIMSKNHRVIKDAINQMKIYNGKVDRVGSKLSSIEYKTLQEVKRFKRGRSWKFFGACLLASFIGGFTAVLVCASYWNYILRFVGS</sequence>
<dbReference type="AlphaFoldDB" id="A0A521AVG2"/>
<feature type="transmembrane region" description="Helical" evidence="1">
    <location>
        <begin position="89"/>
        <end position="112"/>
    </location>
</feature>
<keyword evidence="1" id="KW-0472">Membrane</keyword>
<keyword evidence="3" id="KW-1185">Reference proteome</keyword>
<gene>
    <name evidence="2" type="ORF">SAMN06265218_101412</name>
</gene>
<keyword evidence="1" id="KW-1133">Transmembrane helix</keyword>
<dbReference type="Proteomes" id="UP000317593">
    <property type="component" value="Unassembled WGS sequence"/>
</dbReference>